<sequence length="312" mass="35178">MGDFKVDFGQTLFMCILYISIGTLSILCSLTTITLYLTSRELRKKYLLYLVLDFCELIDAVSYVLLGTGRGHLLLMGTLGTSITVRECFFTRYWPQSLILGTQLPSICTLFLSFERILAVVRPAVYKRTCTQNFKWVLTVMVPVWAVLTLLAAGLSVIGEDGERVVGTRHCAIITSTGRWYATFHFTFVVLAYVVSFASTLVVWATRRNLSKQKFGGGGDDKLSMILAMSGTSILLLASPAVVMLTIRWDITEWGDIEVAVTYAMPGFLSVINTVIAFRFRKELRMQLLHLLGLKTINRHTNFEQSMFTKRR</sequence>
<protein>
    <recommendedName>
        <fullName evidence="4">Serpentine receptor class gamma</fullName>
    </recommendedName>
</protein>
<keyword evidence="1" id="KW-0472">Membrane</keyword>
<reference evidence="3" key="1">
    <citation type="submission" date="2010-08" db="EMBL/GenBank/DDBJ databases">
        <authorList>
            <consortium name="Caenorhabditis japonica Sequencing Consortium"/>
            <person name="Wilson R.K."/>
        </authorList>
    </citation>
    <scope>NUCLEOTIDE SEQUENCE [LARGE SCALE GENOMIC DNA]</scope>
    <source>
        <strain evidence="3">DF5081</strain>
    </source>
</reference>
<evidence type="ECO:0008006" key="4">
    <source>
        <dbReference type="Google" id="ProtNLM"/>
    </source>
</evidence>
<dbReference type="PANTHER" id="PTHR23360">
    <property type="entry name" value="G-PROTEIN COUPLED RECEPTORS FAMILY 1 PROFILE DOMAIN-CONTAINING PROTEIN-RELATED"/>
    <property type="match status" value="1"/>
</dbReference>
<dbReference type="Pfam" id="PF10320">
    <property type="entry name" value="7TM_GPCR_Srsx"/>
    <property type="match status" value="1"/>
</dbReference>
<evidence type="ECO:0000313" key="3">
    <source>
        <dbReference type="Proteomes" id="UP000005237"/>
    </source>
</evidence>
<dbReference type="InterPro" id="IPR019424">
    <property type="entry name" value="7TM_GPCR_Srsx"/>
</dbReference>
<evidence type="ECO:0000313" key="2">
    <source>
        <dbReference type="EnsemblMetazoa" id="CJA41984.1"/>
    </source>
</evidence>
<keyword evidence="1" id="KW-0812">Transmembrane</keyword>
<dbReference type="InterPro" id="IPR047130">
    <property type="entry name" value="7TM_GPCR_Srsx_nematod"/>
</dbReference>
<evidence type="ECO:0000256" key="1">
    <source>
        <dbReference type="SAM" id="Phobius"/>
    </source>
</evidence>
<dbReference type="PANTHER" id="PTHR23360:SF69">
    <property type="entry name" value="G-PROTEIN COUPLED RECEPTORS FAMILY 1 PROFILE DOMAIN-CONTAINING PROTEIN-RELATED"/>
    <property type="match status" value="1"/>
</dbReference>
<dbReference type="EnsemblMetazoa" id="CJA41984.1">
    <property type="protein sequence ID" value="CJA41984.1"/>
    <property type="gene ID" value="WBGene00217832"/>
</dbReference>
<feature type="transmembrane region" description="Helical" evidence="1">
    <location>
        <begin position="12"/>
        <end position="37"/>
    </location>
</feature>
<feature type="transmembrane region" description="Helical" evidence="1">
    <location>
        <begin position="259"/>
        <end position="280"/>
    </location>
</feature>
<feature type="transmembrane region" description="Helical" evidence="1">
    <location>
        <begin position="226"/>
        <end position="247"/>
    </location>
</feature>
<organism evidence="2 3">
    <name type="scientific">Caenorhabditis japonica</name>
    <dbReference type="NCBI Taxonomy" id="281687"/>
    <lineage>
        <taxon>Eukaryota</taxon>
        <taxon>Metazoa</taxon>
        <taxon>Ecdysozoa</taxon>
        <taxon>Nematoda</taxon>
        <taxon>Chromadorea</taxon>
        <taxon>Rhabditida</taxon>
        <taxon>Rhabditina</taxon>
        <taxon>Rhabditomorpha</taxon>
        <taxon>Rhabditoidea</taxon>
        <taxon>Rhabditidae</taxon>
        <taxon>Peloderinae</taxon>
        <taxon>Caenorhabditis</taxon>
    </lineage>
</organism>
<dbReference type="Proteomes" id="UP000005237">
    <property type="component" value="Unassembled WGS sequence"/>
</dbReference>
<keyword evidence="3" id="KW-1185">Reference proteome</keyword>
<feature type="transmembrane region" description="Helical" evidence="1">
    <location>
        <begin position="137"/>
        <end position="158"/>
    </location>
</feature>
<accession>A0A8R1IXK1</accession>
<reference evidence="2" key="2">
    <citation type="submission" date="2022-06" db="UniProtKB">
        <authorList>
            <consortium name="EnsemblMetazoa"/>
        </authorList>
    </citation>
    <scope>IDENTIFICATION</scope>
    <source>
        <strain evidence="2">DF5081</strain>
    </source>
</reference>
<keyword evidence="1" id="KW-1133">Transmembrane helix</keyword>
<dbReference type="Gene3D" id="1.20.1070.10">
    <property type="entry name" value="Rhodopsin 7-helix transmembrane proteins"/>
    <property type="match status" value="1"/>
</dbReference>
<dbReference type="SUPFAM" id="SSF81321">
    <property type="entry name" value="Family A G protein-coupled receptor-like"/>
    <property type="match status" value="1"/>
</dbReference>
<name>A0A8R1IXK1_CAEJA</name>
<dbReference type="AlphaFoldDB" id="A0A8R1IXK1"/>
<dbReference type="CDD" id="cd00637">
    <property type="entry name" value="7tm_classA_rhodopsin-like"/>
    <property type="match status" value="1"/>
</dbReference>
<proteinExistence type="predicted"/>
<feature type="transmembrane region" description="Helical" evidence="1">
    <location>
        <begin position="184"/>
        <end position="205"/>
    </location>
</feature>